<feature type="chain" id="PRO_5040255793" evidence="2">
    <location>
        <begin position="25"/>
        <end position="151"/>
    </location>
</feature>
<keyword evidence="4" id="KW-1185">Reference proteome</keyword>
<evidence type="ECO:0000313" key="3">
    <source>
        <dbReference type="EMBL" id="KAG0311468.1"/>
    </source>
</evidence>
<dbReference type="OrthoDB" id="2404630at2759"/>
<keyword evidence="1" id="KW-0472">Membrane</keyword>
<protein>
    <submittedName>
        <fullName evidence="3">Uncharacterized protein</fullName>
    </submittedName>
</protein>
<keyword evidence="1" id="KW-1133">Transmembrane helix</keyword>
<gene>
    <name evidence="3" type="ORF">BGZ99_010133</name>
</gene>
<keyword evidence="1" id="KW-0812">Transmembrane</keyword>
<sequence>MRSNITLLATALVIALVAVSTVSAQQPGTPLPCYQEKCGPLIDVLKECQITVDPATGNINFPVASNATADTDKCLCKQPIVNAYDPCYICGSENEKIQDRFSTQKLVDSCNANFGASTVTMPGTSAASSSIHHGSFVLAAASIAFSMLFMA</sequence>
<feature type="transmembrane region" description="Helical" evidence="1">
    <location>
        <begin position="131"/>
        <end position="150"/>
    </location>
</feature>
<accession>A0A9P6R319</accession>
<dbReference type="AlphaFoldDB" id="A0A9P6R319"/>
<evidence type="ECO:0000256" key="2">
    <source>
        <dbReference type="SAM" id="SignalP"/>
    </source>
</evidence>
<name>A0A9P6R319_9FUNG</name>
<organism evidence="3 4">
    <name type="scientific">Dissophora globulifera</name>
    <dbReference type="NCBI Taxonomy" id="979702"/>
    <lineage>
        <taxon>Eukaryota</taxon>
        <taxon>Fungi</taxon>
        <taxon>Fungi incertae sedis</taxon>
        <taxon>Mucoromycota</taxon>
        <taxon>Mortierellomycotina</taxon>
        <taxon>Mortierellomycetes</taxon>
        <taxon>Mortierellales</taxon>
        <taxon>Mortierellaceae</taxon>
        <taxon>Dissophora</taxon>
    </lineage>
</organism>
<dbReference type="EMBL" id="JAAAIP010000919">
    <property type="protein sequence ID" value="KAG0311468.1"/>
    <property type="molecule type" value="Genomic_DNA"/>
</dbReference>
<feature type="signal peptide" evidence="2">
    <location>
        <begin position="1"/>
        <end position="24"/>
    </location>
</feature>
<evidence type="ECO:0000313" key="4">
    <source>
        <dbReference type="Proteomes" id="UP000738325"/>
    </source>
</evidence>
<proteinExistence type="predicted"/>
<evidence type="ECO:0000256" key="1">
    <source>
        <dbReference type="SAM" id="Phobius"/>
    </source>
</evidence>
<dbReference type="Proteomes" id="UP000738325">
    <property type="component" value="Unassembled WGS sequence"/>
</dbReference>
<reference evidence="3" key="1">
    <citation type="journal article" date="2020" name="Fungal Divers.">
        <title>Resolving the Mortierellaceae phylogeny through synthesis of multi-gene phylogenetics and phylogenomics.</title>
        <authorList>
            <person name="Vandepol N."/>
            <person name="Liber J."/>
            <person name="Desiro A."/>
            <person name="Na H."/>
            <person name="Kennedy M."/>
            <person name="Barry K."/>
            <person name="Grigoriev I.V."/>
            <person name="Miller A.N."/>
            <person name="O'Donnell K."/>
            <person name="Stajich J.E."/>
            <person name="Bonito G."/>
        </authorList>
    </citation>
    <scope>NUCLEOTIDE SEQUENCE</scope>
    <source>
        <strain evidence="3">REB-010B</strain>
    </source>
</reference>
<comment type="caution">
    <text evidence="3">The sequence shown here is derived from an EMBL/GenBank/DDBJ whole genome shotgun (WGS) entry which is preliminary data.</text>
</comment>
<keyword evidence="2" id="KW-0732">Signal</keyword>